<keyword evidence="6 10" id="KW-0808">Transferase</keyword>
<evidence type="ECO:0000259" key="11">
    <source>
        <dbReference type="Pfam" id="PF00155"/>
    </source>
</evidence>
<dbReference type="CDD" id="cd06454">
    <property type="entry name" value="KBL_like"/>
    <property type="match status" value="1"/>
</dbReference>
<dbReference type="InterPro" id="IPR015424">
    <property type="entry name" value="PyrdxlP-dep_Trfase"/>
</dbReference>
<dbReference type="Pfam" id="PF00155">
    <property type="entry name" value="Aminotran_1_2"/>
    <property type="match status" value="1"/>
</dbReference>
<dbReference type="PANTHER" id="PTHR13693:SF100">
    <property type="entry name" value="8-AMINO-7-OXONONANOATE SYNTHASE"/>
    <property type="match status" value="1"/>
</dbReference>
<dbReference type="GO" id="GO:0008710">
    <property type="term" value="F:8-amino-7-oxononanoate synthase activity"/>
    <property type="evidence" value="ECO:0007669"/>
    <property type="project" value="UniProtKB-EC"/>
</dbReference>
<evidence type="ECO:0000256" key="2">
    <source>
        <dbReference type="ARBA" id="ARBA00002513"/>
    </source>
</evidence>
<keyword evidence="12" id="KW-0012">Acyltransferase</keyword>
<dbReference type="Proteomes" id="UP001154265">
    <property type="component" value="Unassembled WGS sequence"/>
</dbReference>
<comment type="pathway">
    <text evidence="3 10">Cofactor biosynthesis; biotin biosynthesis.</text>
</comment>
<organism evidence="12 13">
    <name type="scientific">Candidatus Synechococcus calcipolaris G9</name>
    <dbReference type="NCBI Taxonomy" id="1497997"/>
    <lineage>
        <taxon>Bacteria</taxon>
        <taxon>Bacillati</taxon>
        <taxon>Cyanobacteriota</taxon>
        <taxon>Cyanophyceae</taxon>
        <taxon>Synechococcales</taxon>
        <taxon>Synechococcaceae</taxon>
        <taxon>Synechococcus</taxon>
    </lineage>
</organism>
<feature type="domain" description="Aminotransferase class I/classII large" evidence="11">
    <location>
        <begin position="40"/>
        <end position="383"/>
    </location>
</feature>
<evidence type="ECO:0000256" key="4">
    <source>
        <dbReference type="ARBA" id="ARBA00010008"/>
    </source>
</evidence>
<dbReference type="SUPFAM" id="SSF53383">
    <property type="entry name" value="PLP-dependent transferases"/>
    <property type="match status" value="1"/>
</dbReference>
<dbReference type="EMBL" id="JAKKUT010000008">
    <property type="protein sequence ID" value="MDG2992421.1"/>
    <property type="molecule type" value="Genomic_DNA"/>
</dbReference>
<dbReference type="Gene3D" id="3.90.1150.10">
    <property type="entry name" value="Aspartate Aminotransferase, domain 1"/>
    <property type="match status" value="1"/>
</dbReference>
<dbReference type="RefSeq" id="WP_277868334.1">
    <property type="nucleotide sequence ID" value="NZ_JAKKUT010000008.1"/>
</dbReference>
<accession>A0ABT6F3H4</accession>
<dbReference type="PANTHER" id="PTHR13693">
    <property type="entry name" value="CLASS II AMINOTRANSFERASE/8-AMINO-7-OXONONANOATE SYNTHASE"/>
    <property type="match status" value="1"/>
</dbReference>
<evidence type="ECO:0000256" key="10">
    <source>
        <dbReference type="RuleBase" id="RU003693"/>
    </source>
</evidence>
<keyword evidence="13" id="KW-1185">Reference proteome</keyword>
<keyword evidence="7" id="KW-0093">Biotin biosynthesis</keyword>
<comment type="subunit">
    <text evidence="5 10">Homodimer.</text>
</comment>
<evidence type="ECO:0000256" key="3">
    <source>
        <dbReference type="ARBA" id="ARBA00004746"/>
    </source>
</evidence>
<dbReference type="InterPro" id="IPR050087">
    <property type="entry name" value="AON_synthase_class-II"/>
</dbReference>
<comment type="function">
    <text evidence="2 10">Catalyzes the decarboxylative condensation of pimeloyl-[acyl-carrier protein] and L-alanine to produce 8-amino-7-oxononanoate (AON), [acyl-carrier protein], and carbon dioxide.</text>
</comment>
<comment type="cofactor">
    <cofactor evidence="1 10">
        <name>pyridoxal 5'-phosphate</name>
        <dbReference type="ChEBI" id="CHEBI:597326"/>
    </cofactor>
</comment>
<protein>
    <recommendedName>
        <fullName evidence="10">8-amino-7-ketopelargonate synthase</fullName>
        <ecNumber evidence="10">2.3.1.47</ecNumber>
    </recommendedName>
</protein>
<dbReference type="InterPro" id="IPR001917">
    <property type="entry name" value="Aminotrans_II_pyridoxalP_BS"/>
</dbReference>
<evidence type="ECO:0000256" key="1">
    <source>
        <dbReference type="ARBA" id="ARBA00001933"/>
    </source>
</evidence>
<gene>
    <name evidence="12" type="primary">bioF</name>
    <name evidence="12" type="ORF">L3556_15995</name>
</gene>
<keyword evidence="8 10" id="KW-0663">Pyridoxal phosphate</keyword>
<sequence length="398" mass="43207">MQDPYDWLAPALKTIHRAHWYRQPQCSTCQGAIAMVQGRELINFASNNYLGLANHPEVIQAGQNALEIWGTGATGSRLLTGHRQIHQELEQALATFKGTEAALVFSSGYLANLGAIAAVVDQRDLILGDRYNHSSLKNGAKLSGAKTIDYPHLDIAALEQLLHHHRHQYRRCLIVTDSLFSMDGDLAPIPKLLKVAQDFQAMVLVDEAHATGVFGPRGSGWIEQVNCSGQPLIQVGTLSKALGSLGGYVAGSQMLIEFIRHRAATWVYSTALSPADTAAALAALNVIQNNNQPRENLWQRIDQLHHGLKKLDRLHNPSLTPGIPSPIVCLTAPDAQTALAWSRTLGDLGLWVSGIRPPTVPHSRLRISLMANHTKAHIEALLAGLEQLLPSGGTGCLE</sequence>
<dbReference type="PROSITE" id="PS00599">
    <property type="entry name" value="AA_TRANSFER_CLASS_2"/>
    <property type="match status" value="1"/>
</dbReference>
<evidence type="ECO:0000256" key="5">
    <source>
        <dbReference type="ARBA" id="ARBA00011738"/>
    </source>
</evidence>
<dbReference type="Gene3D" id="3.40.640.10">
    <property type="entry name" value="Type I PLP-dependent aspartate aminotransferase-like (Major domain)"/>
    <property type="match status" value="1"/>
</dbReference>
<reference evidence="12" key="1">
    <citation type="journal article" date="2022" name="Genome Biol. Evol.">
        <title>A New Gene Family Diagnostic for Intracellular Biomineralization of Amorphous Ca Carbonates by Cyanobacteria.</title>
        <authorList>
            <person name="Benzerara K."/>
            <person name="Duprat E."/>
            <person name="Bitard-Feildel T."/>
            <person name="Caumes G."/>
            <person name="Cassier-Chauvat C."/>
            <person name="Chauvat F."/>
            <person name="Dezi M."/>
            <person name="Diop S.I."/>
            <person name="Gaschignard G."/>
            <person name="Gorgen S."/>
            <person name="Gugger M."/>
            <person name="Lopez-Garcia P."/>
            <person name="Millet M."/>
            <person name="Skouri-Panet F."/>
            <person name="Moreira D."/>
            <person name="Callebaut I."/>
        </authorList>
    </citation>
    <scope>NUCLEOTIDE SEQUENCE</scope>
    <source>
        <strain evidence="12">G9</strain>
    </source>
</reference>
<comment type="similarity">
    <text evidence="4 10">Belongs to the class-II pyridoxal-phosphate-dependent aminotransferase family. BioF subfamily.</text>
</comment>
<proteinExistence type="inferred from homology"/>
<dbReference type="InterPro" id="IPR004723">
    <property type="entry name" value="AONS_Archaea/Proteobacteria"/>
</dbReference>
<name>A0ABT6F3H4_9SYNE</name>
<evidence type="ECO:0000256" key="9">
    <source>
        <dbReference type="ARBA" id="ARBA00047715"/>
    </source>
</evidence>
<evidence type="ECO:0000256" key="8">
    <source>
        <dbReference type="ARBA" id="ARBA00022898"/>
    </source>
</evidence>
<dbReference type="InterPro" id="IPR015422">
    <property type="entry name" value="PyrdxlP-dep_Trfase_small"/>
</dbReference>
<evidence type="ECO:0000256" key="7">
    <source>
        <dbReference type="ARBA" id="ARBA00022756"/>
    </source>
</evidence>
<comment type="caution">
    <text evidence="12">The sequence shown here is derived from an EMBL/GenBank/DDBJ whole genome shotgun (WGS) entry which is preliminary data.</text>
</comment>
<evidence type="ECO:0000313" key="13">
    <source>
        <dbReference type="Proteomes" id="UP001154265"/>
    </source>
</evidence>
<dbReference type="NCBIfam" id="TIGR00858">
    <property type="entry name" value="bioF"/>
    <property type="match status" value="1"/>
</dbReference>
<dbReference type="InterPro" id="IPR004839">
    <property type="entry name" value="Aminotransferase_I/II_large"/>
</dbReference>
<reference evidence="12" key="2">
    <citation type="submission" date="2022-01" db="EMBL/GenBank/DDBJ databases">
        <authorList>
            <person name="Zivanovic Y."/>
            <person name="Moreira D."/>
            <person name="Lopez-Garcia P."/>
        </authorList>
    </citation>
    <scope>NUCLEOTIDE SEQUENCE</scope>
    <source>
        <strain evidence="12">G9</strain>
    </source>
</reference>
<comment type="catalytic activity">
    <reaction evidence="9 10">
        <text>6-carboxyhexanoyl-[ACP] + L-alanine + H(+) = (8S)-8-amino-7-oxononanoate + holo-[ACP] + CO2</text>
        <dbReference type="Rhea" id="RHEA:42288"/>
        <dbReference type="Rhea" id="RHEA-COMP:9685"/>
        <dbReference type="Rhea" id="RHEA-COMP:9955"/>
        <dbReference type="ChEBI" id="CHEBI:15378"/>
        <dbReference type="ChEBI" id="CHEBI:16526"/>
        <dbReference type="ChEBI" id="CHEBI:57972"/>
        <dbReference type="ChEBI" id="CHEBI:64479"/>
        <dbReference type="ChEBI" id="CHEBI:78846"/>
        <dbReference type="ChEBI" id="CHEBI:149468"/>
        <dbReference type="EC" id="2.3.1.47"/>
    </reaction>
</comment>
<dbReference type="EC" id="2.3.1.47" evidence="10"/>
<dbReference type="InterPro" id="IPR015421">
    <property type="entry name" value="PyrdxlP-dep_Trfase_major"/>
</dbReference>
<evidence type="ECO:0000313" key="12">
    <source>
        <dbReference type="EMBL" id="MDG2992421.1"/>
    </source>
</evidence>
<evidence type="ECO:0000256" key="6">
    <source>
        <dbReference type="ARBA" id="ARBA00022679"/>
    </source>
</evidence>